<accession>A0ABP8RVM8</accession>
<evidence type="ECO:0000313" key="3">
    <source>
        <dbReference type="Proteomes" id="UP001501598"/>
    </source>
</evidence>
<dbReference type="Proteomes" id="UP001501598">
    <property type="component" value="Unassembled WGS sequence"/>
</dbReference>
<dbReference type="EMBL" id="BAABGT010000056">
    <property type="protein sequence ID" value="GAA4550306.1"/>
    <property type="molecule type" value="Genomic_DNA"/>
</dbReference>
<proteinExistence type="predicted"/>
<gene>
    <name evidence="2" type="ORF">GCM10023175_40150</name>
</gene>
<keyword evidence="3" id="KW-1185">Reference proteome</keyword>
<comment type="caution">
    <text evidence="2">The sequence shown here is derived from an EMBL/GenBank/DDBJ whole genome shotgun (WGS) entry which is preliminary data.</text>
</comment>
<evidence type="ECO:0000313" key="2">
    <source>
        <dbReference type="EMBL" id="GAA4550306.1"/>
    </source>
</evidence>
<protein>
    <recommendedName>
        <fullName evidence="1">Homogentisate 1,2-dioxygenase N-terminal domain-containing protein</fullName>
    </recommendedName>
</protein>
<feature type="domain" description="Homogentisate 1,2-dioxygenase N-terminal" evidence="1">
    <location>
        <begin position="84"/>
        <end position="131"/>
    </location>
</feature>
<evidence type="ECO:0000259" key="1">
    <source>
        <dbReference type="Pfam" id="PF20510"/>
    </source>
</evidence>
<name>A0ABP8RVM8_9PSEU</name>
<dbReference type="InterPro" id="IPR014710">
    <property type="entry name" value="RmlC-like_jellyroll"/>
</dbReference>
<sequence>MSDIPTREVLTNGDRRTTIERTNPPTDGVISDAVLTVFDVFDDAISPANYDKADGAPLRVLASAAAKLDVSKRNVEDMGFWHRSIDHDEVIICVRGKLRWETEIGTRVLTPGQVLLIPRGVAHRSALTQDSEGDNVLIELKVAGDLEYVGPPEARLG</sequence>
<organism evidence="2 3">
    <name type="scientific">Pseudonocardia xishanensis</name>
    <dbReference type="NCBI Taxonomy" id="630995"/>
    <lineage>
        <taxon>Bacteria</taxon>
        <taxon>Bacillati</taxon>
        <taxon>Actinomycetota</taxon>
        <taxon>Actinomycetes</taxon>
        <taxon>Pseudonocardiales</taxon>
        <taxon>Pseudonocardiaceae</taxon>
        <taxon>Pseudonocardia</taxon>
    </lineage>
</organism>
<dbReference type="SUPFAM" id="SSF51182">
    <property type="entry name" value="RmlC-like cupins"/>
    <property type="match status" value="1"/>
</dbReference>
<dbReference type="InterPro" id="IPR011051">
    <property type="entry name" value="RmlC_Cupin_sf"/>
</dbReference>
<dbReference type="RefSeq" id="WP_345420635.1">
    <property type="nucleotide sequence ID" value="NZ_BAABGT010000056.1"/>
</dbReference>
<dbReference type="InterPro" id="IPR046452">
    <property type="entry name" value="HgmA_N"/>
</dbReference>
<dbReference type="Pfam" id="PF20510">
    <property type="entry name" value="HgmA_N"/>
    <property type="match status" value="1"/>
</dbReference>
<dbReference type="Gene3D" id="2.60.120.10">
    <property type="entry name" value="Jelly Rolls"/>
    <property type="match status" value="1"/>
</dbReference>
<reference evidence="3" key="1">
    <citation type="journal article" date="2019" name="Int. J. Syst. Evol. Microbiol.">
        <title>The Global Catalogue of Microorganisms (GCM) 10K type strain sequencing project: providing services to taxonomists for standard genome sequencing and annotation.</title>
        <authorList>
            <consortium name="The Broad Institute Genomics Platform"/>
            <consortium name="The Broad Institute Genome Sequencing Center for Infectious Disease"/>
            <person name="Wu L."/>
            <person name="Ma J."/>
        </authorList>
    </citation>
    <scope>NUCLEOTIDE SEQUENCE [LARGE SCALE GENOMIC DNA]</scope>
    <source>
        <strain evidence="3">JCM 17906</strain>
    </source>
</reference>